<evidence type="ECO:0000313" key="5">
    <source>
        <dbReference type="EMBL" id="EJF54028.1"/>
    </source>
</evidence>
<dbReference type="EMBL" id="JH719942">
    <property type="protein sequence ID" value="EJF54028.1"/>
    <property type="molecule type" value="Genomic_DNA"/>
</dbReference>
<dbReference type="SMART" id="SM00448">
    <property type="entry name" value="REC"/>
    <property type="match status" value="1"/>
</dbReference>
<organism evidence="5 6">
    <name type="scientific">Saprospira grandis DSM 2844</name>
    <dbReference type="NCBI Taxonomy" id="694433"/>
    <lineage>
        <taxon>Bacteria</taxon>
        <taxon>Pseudomonadati</taxon>
        <taxon>Bacteroidota</taxon>
        <taxon>Saprospiria</taxon>
        <taxon>Saprospirales</taxon>
        <taxon>Saprospiraceae</taxon>
        <taxon>Saprospira</taxon>
    </lineage>
</organism>
<dbReference type="InterPro" id="IPR011006">
    <property type="entry name" value="CheY-like_superfamily"/>
</dbReference>
<reference evidence="6" key="1">
    <citation type="journal article" date="2012" name="Stand. Genomic Sci.">
        <title>Permanent draft genome sequence of the gliding predator Saprospira grandis strain Sa g1 (= HR1).</title>
        <authorList>
            <person name="Mavromatis K."/>
            <person name="Chertkov O."/>
            <person name="Lapidus A."/>
            <person name="Nolan M."/>
            <person name="Lucas S."/>
            <person name="Tice H."/>
            <person name="Del Rio T.G."/>
            <person name="Cheng J.F."/>
            <person name="Han C."/>
            <person name="Tapia R."/>
            <person name="Bruce D."/>
            <person name="Goodwin L.A."/>
            <person name="Pitluck S."/>
            <person name="Huntemann M."/>
            <person name="Liolios K."/>
            <person name="Pagani I."/>
            <person name="Ivanova N."/>
            <person name="Mikhailova N."/>
            <person name="Pati A."/>
            <person name="Chen A."/>
            <person name="Palaniappan K."/>
            <person name="Land M."/>
            <person name="Brambilla E.M."/>
            <person name="Rohde M."/>
            <person name="Spring S."/>
            <person name="Goker M."/>
            <person name="Detter J.C."/>
            <person name="Bristow J."/>
            <person name="Eisen J.A."/>
            <person name="Markowitz V."/>
            <person name="Hugenholtz P."/>
            <person name="Kyrpides N.C."/>
            <person name="Klenk H.P."/>
            <person name="Woyke T."/>
        </authorList>
    </citation>
    <scope>NUCLEOTIDE SEQUENCE [LARGE SCALE GENOMIC DNA]</scope>
    <source>
        <strain evidence="6">DSM 2844</strain>
    </source>
</reference>
<dbReference type="PANTHER" id="PTHR44591">
    <property type="entry name" value="STRESS RESPONSE REGULATOR PROTEIN 1"/>
    <property type="match status" value="1"/>
</dbReference>
<dbReference type="PROSITE" id="PS50110">
    <property type="entry name" value="RESPONSE_REGULATORY"/>
    <property type="match status" value="1"/>
</dbReference>
<keyword evidence="2" id="KW-0238">DNA-binding</keyword>
<evidence type="ECO:0000256" key="3">
    <source>
        <dbReference type="PROSITE-ProRule" id="PRU00169"/>
    </source>
</evidence>
<dbReference type="SUPFAM" id="SSF52172">
    <property type="entry name" value="CheY-like"/>
    <property type="match status" value="1"/>
</dbReference>
<dbReference type="HOGENOM" id="CLU_993553_0_0_10"/>
<feature type="modified residue" description="4-aspartylphosphate" evidence="3">
    <location>
        <position position="54"/>
    </location>
</feature>
<dbReference type="Proteomes" id="UP000005113">
    <property type="component" value="Unassembled WGS sequence"/>
</dbReference>
<keyword evidence="1 3" id="KW-0597">Phosphoprotein</keyword>
<dbReference type="GO" id="GO:0003677">
    <property type="term" value="F:DNA binding"/>
    <property type="evidence" value="ECO:0007669"/>
    <property type="project" value="UniProtKB-KW"/>
</dbReference>
<dbReference type="InterPro" id="IPR016032">
    <property type="entry name" value="Sig_transdc_resp-reg_C-effctor"/>
</dbReference>
<proteinExistence type="predicted"/>
<dbReference type="RefSeq" id="WP_002659710.1">
    <property type="nucleotide sequence ID" value="NZ_JH719942.1"/>
</dbReference>
<dbReference type="SUPFAM" id="SSF46894">
    <property type="entry name" value="C-terminal effector domain of the bipartite response regulators"/>
    <property type="match status" value="1"/>
</dbReference>
<dbReference type="InterPro" id="IPR001789">
    <property type="entry name" value="Sig_transdc_resp-reg_receiver"/>
</dbReference>
<dbReference type="Pfam" id="PF00072">
    <property type="entry name" value="Response_reg"/>
    <property type="match status" value="1"/>
</dbReference>
<dbReference type="InterPro" id="IPR036388">
    <property type="entry name" value="WH-like_DNA-bd_sf"/>
</dbReference>
<dbReference type="Gene3D" id="1.10.10.10">
    <property type="entry name" value="Winged helix-like DNA-binding domain superfamily/Winged helix DNA-binding domain"/>
    <property type="match status" value="1"/>
</dbReference>
<evidence type="ECO:0000256" key="2">
    <source>
        <dbReference type="ARBA" id="ARBA00023125"/>
    </source>
</evidence>
<gene>
    <name evidence="5" type="ORF">SapgrDRAFT_2362</name>
</gene>
<dbReference type="PANTHER" id="PTHR44591:SF3">
    <property type="entry name" value="RESPONSE REGULATORY DOMAIN-CONTAINING PROTEIN"/>
    <property type="match status" value="1"/>
</dbReference>
<dbReference type="InterPro" id="IPR050595">
    <property type="entry name" value="Bact_response_regulator"/>
</dbReference>
<dbReference type="Gene3D" id="3.40.50.2300">
    <property type="match status" value="1"/>
</dbReference>
<dbReference type="AlphaFoldDB" id="J1I6L2"/>
<protein>
    <submittedName>
        <fullName evidence="5">Response regulator containing a CheY-like receiver domain and a GGDEF domain</fullName>
    </submittedName>
</protein>
<evidence type="ECO:0000256" key="1">
    <source>
        <dbReference type="ARBA" id="ARBA00022553"/>
    </source>
</evidence>
<accession>J1I6L2</accession>
<dbReference type="GO" id="GO:0006355">
    <property type="term" value="P:regulation of DNA-templated transcription"/>
    <property type="evidence" value="ECO:0007669"/>
    <property type="project" value="InterPro"/>
</dbReference>
<sequence>MYKILLVDDQPQYIEQVLQALHPRAQDYQLLFANNGQRALDLLKELAIDLILLDWDMPVLNGLETLKLLKSTVTFANIPVIMHTGVHTASKDLQQAFELGAIDFLRKPVDSTELLARLENVLSRQAYMQETIRLESEKAALCLELKQKELLHYAIWLEEKNGFLKNFERELGAFVQEQVNAEVRRRGQFLLRQLQREIQAKSQWEGLRNKVNKTYENFLRQFEEKHPQLSVGDLKLAALIRVKSPNQEIADSLHIALDSVSKKKLRLRNKLGFASSADLEQYILDF</sequence>
<dbReference type="OrthoDB" id="9806704at2"/>
<dbReference type="GO" id="GO:0000160">
    <property type="term" value="P:phosphorelay signal transduction system"/>
    <property type="evidence" value="ECO:0007669"/>
    <property type="project" value="InterPro"/>
</dbReference>
<evidence type="ECO:0000259" key="4">
    <source>
        <dbReference type="PROSITE" id="PS50110"/>
    </source>
</evidence>
<name>J1I6L2_9BACT</name>
<feature type="domain" description="Response regulatory" evidence="4">
    <location>
        <begin position="3"/>
        <end position="122"/>
    </location>
</feature>
<evidence type="ECO:0000313" key="6">
    <source>
        <dbReference type="Proteomes" id="UP000005113"/>
    </source>
</evidence>